<dbReference type="SUPFAM" id="SSF52540">
    <property type="entry name" value="P-loop containing nucleoside triphosphate hydrolases"/>
    <property type="match status" value="1"/>
</dbReference>
<comment type="caution">
    <text evidence="1">The sequence shown here is derived from an EMBL/GenBank/DDBJ whole genome shotgun (WGS) entry which is preliminary data.</text>
</comment>
<proteinExistence type="predicted"/>
<evidence type="ECO:0000313" key="2">
    <source>
        <dbReference type="Proteomes" id="UP001199644"/>
    </source>
</evidence>
<evidence type="ECO:0000313" key="1">
    <source>
        <dbReference type="EMBL" id="MCH3852708.1"/>
    </source>
</evidence>
<sequence length="91" mass="9894">MNQGRIIIITGAPGTGKTTTASAVAKESDLEKSVHMHTDDFYHYLSKGAIPPHLPESNEQNLIVIEAFLEAAKRYARGGYDVIVDGIIGPW</sequence>
<protein>
    <submittedName>
        <fullName evidence="1">AAA family ATPase</fullName>
    </submittedName>
</protein>
<feature type="non-terminal residue" evidence="1">
    <location>
        <position position="91"/>
    </location>
</feature>
<dbReference type="InterPro" id="IPR027417">
    <property type="entry name" value="P-loop_NTPase"/>
</dbReference>
<organism evidence="1 2">
    <name type="scientific">Campylobacter jejuni</name>
    <dbReference type="NCBI Taxonomy" id="197"/>
    <lineage>
        <taxon>Bacteria</taxon>
        <taxon>Pseudomonadati</taxon>
        <taxon>Campylobacterota</taxon>
        <taxon>Epsilonproteobacteria</taxon>
        <taxon>Campylobacterales</taxon>
        <taxon>Campylobacteraceae</taxon>
        <taxon>Campylobacter</taxon>
    </lineage>
</organism>
<dbReference type="Gene3D" id="3.40.50.300">
    <property type="entry name" value="P-loop containing nucleotide triphosphate hydrolases"/>
    <property type="match status" value="1"/>
</dbReference>
<name>A0AAW5EBF5_CAMJU</name>
<dbReference type="EMBL" id="JAJUOL010000321">
    <property type="protein sequence ID" value="MCH3852708.1"/>
    <property type="molecule type" value="Genomic_DNA"/>
</dbReference>
<dbReference type="AlphaFoldDB" id="A0AAW5EBF5"/>
<dbReference type="Pfam" id="PF13238">
    <property type="entry name" value="AAA_18"/>
    <property type="match status" value="1"/>
</dbReference>
<accession>A0AAW5EBF5</accession>
<dbReference type="Proteomes" id="UP001199644">
    <property type="component" value="Unassembled WGS sequence"/>
</dbReference>
<gene>
    <name evidence="1" type="ORF">LZC39_11470</name>
</gene>
<reference evidence="1" key="1">
    <citation type="submission" date="2021-12" db="EMBL/GenBank/DDBJ databases">
        <title>Prevalence of phenicol resistance gene fexA in Campylobacter isolated from poultry supply chain.</title>
        <authorList>
            <person name="Tang B."/>
            <person name="Zheng X."/>
            <person name="Lin J."/>
            <person name="Lin R."/>
            <person name="Yang H."/>
            <person name="Shen Z."/>
            <person name="Xia F."/>
        </authorList>
    </citation>
    <scope>NUCLEOTIDE SEQUENCE</scope>
    <source>
        <strain evidence="1">CJHN2011004</strain>
    </source>
</reference>